<evidence type="ECO:0000256" key="1">
    <source>
        <dbReference type="SAM" id="MobiDB-lite"/>
    </source>
</evidence>
<gene>
    <name evidence="3" type="ORF">L486_05254</name>
</gene>
<keyword evidence="4" id="KW-1185">Reference proteome</keyword>
<protein>
    <submittedName>
        <fullName evidence="3">Uncharacterized protein</fullName>
    </submittedName>
</protein>
<sequence length="156" mass="17387">MIKLTTIATIFAFFGARCTLAQTDATNVAVRVTFGPGVDYQQGFAPFIRDDVGDKASWAFEEADLGKTTGKFFFLPKKKNDEGNFVDLYNATCYAQGLKLSYDTPTFNFIDHEPWLEGKRSDKGKVWCPKDEAHAKDGWKEGDAFPHISSESLPAE</sequence>
<reference evidence="4" key="2">
    <citation type="submission" date="2013-12" db="EMBL/GenBank/DDBJ databases">
        <title>Evolution of pathogenesis and genome organization in the Tremellales.</title>
        <authorList>
            <person name="Cuomo C."/>
            <person name="Litvintseva A."/>
            <person name="Heitman J."/>
            <person name="Chen Y."/>
            <person name="Sun S."/>
            <person name="Springer D."/>
            <person name="Dromer F."/>
            <person name="Young S."/>
            <person name="Zeng Q."/>
            <person name="Chapman S."/>
            <person name="Gujja S."/>
            <person name="Saif S."/>
            <person name="Birren B."/>
        </authorList>
    </citation>
    <scope>NUCLEOTIDE SEQUENCE [LARGE SCALE GENOMIC DNA]</scope>
    <source>
        <strain evidence="4">CBS 10435</strain>
    </source>
</reference>
<evidence type="ECO:0000313" key="4">
    <source>
        <dbReference type="Proteomes" id="UP000092583"/>
    </source>
</evidence>
<feature type="signal peptide" evidence="2">
    <location>
        <begin position="1"/>
        <end position="21"/>
    </location>
</feature>
<reference evidence="3 4" key="1">
    <citation type="submission" date="2013-07" db="EMBL/GenBank/DDBJ databases">
        <title>The Genome Sequence of Kwoniella mangroviensis CBS10435.</title>
        <authorList>
            <consortium name="The Broad Institute Genome Sequencing Platform"/>
            <person name="Cuomo C."/>
            <person name="Litvintseva A."/>
            <person name="Chen Y."/>
            <person name="Heitman J."/>
            <person name="Sun S."/>
            <person name="Springer D."/>
            <person name="Dromer F."/>
            <person name="Young S.K."/>
            <person name="Zeng Q."/>
            <person name="Gargeya S."/>
            <person name="Fitzgerald M."/>
            <person name="Abouelleil A."/>
            <person name="Alvarado L."/>
            <person name="Berlin A.M."/>
            <person name="Chapman S.B."/>
            <person name="Dewar J."/>
            <person name="Goldberg J."/>
            <person name="Griggs A."/>
            <person name="Gujja S."/>
            <person name="Hansen M."/>
            <person name="Howarth C."/>
            <person name="Imamovic A."/>
            <person name="Larimer J."/>
            <person name="McCowan C."/>
            <person name="Murphy C."/>
            <person name="Pearson M."/>
            <person name="Priest M."/>
            <person name="Roberts A."/>
            <person name="Saif S."/>
            <person name="Shea T."/>
            <person name="Sykes S."/>
            <person name="Wortman J."/>
            <person name="Nusbaum C."/>
            <person name="Birren B."/>
        </authorList>
    </citation>
    <scope>NUCLEOTIDE SEQUENCE [LARGE SCALE GENOMIC DNA]</scope>
    <source>
        <strain evidence="3 4">CBS 10435</strain>
    </source>
</reference>
<dbReference type="EMBL" id="KI669463">
    <property type="protein sequence ID" value="OCF57789.1"/>
    <property type="molecule type" value="Genomic_DNA"/>
</dbReference>
<evidence type="ECO:0000313" key="3">
    <source>
        <dbReference type="EMBL" id="OCF57789.1"/>
    </source>
</evidence>
<feature type="region of interest" description="Disordered" evidence="1">
    <location>
        <begin position="136"/>
        <end position="156"/>
    </location>
</feature>
<proteinExistence type="predicted"/>
<evidence type="ECO:0000256" key="2">
    <source>
        <dbReference type="SAM" id="SignalP"/>
    </source>
</evidence>
<keyword evidence="2" id="KW-0732">Signal</keyword>
<name>A0A1B9IQE7_9TREE</name>
<organism evidence="3 4">
    <name type="scientific">Kwoniella mangroviensis CBS 10435</name>
    <dbReference type="NCBI Taxonomy" id="1331196"/>
    <lineage>
        <taxon>Eukaryota</taxon>
        <taxon>Fungi</taxon>
        <taxon>Dikarya</taxon>
        <taxon>Basidiomycota</taxon>
        <taxon>Agaricomycotina</taxon>
        <taxon>Tremellomycetes</taxon>
        <taxon>Tremellales</taxon>
        <taxon>Cryptococcaceae</taxon>
        <taxon>Kwoniella</taxon>
    </lineage>
</organism>
<feature type="chain" id="PRO_5008628891" evidence="2">
    <location>
        <begin position="22"/>
        <end position="156"/>
    </location>
</feature>
<accession>A0A1B9IQE7</accession>
<dbReference type="AlphaFoldDB" id="A0A1B9IQE7"/>
<dbReference type="Proteomes" id="UP000092583">
    <property type="component" value="Unassembled WGS sequence"/>
</dbReference>